<dbReference type="RefSeq" id="WP_014842356.1">
    <property type="nucleotide sequence ID" value="NC_018139.1"/>
</dbReference>
<sequence>MNKVIKKLTCISVASIFGFPSVSIGSQESKLPPRVFAWGNAGNRFFGEADAMIPLMGNSNQSFFLDLTGKYGDDDAGLLSAGLGSRTIVRDDTILGLYLFGDYNKTQNSNYFKVINPGIEGMTNEWDAHLNGYFPVGKKSKTMAIYTGTQAGISNTMFFSGHSQYDKLFDLVEDVGAGTDFEIGRTFFSLNRTRLFAGGYYFSPKYSPAIKGVEGGIEMPLKYRGMQVGIRDSYDNINHNTIALTLRVTFGGLEQTQTADIHKRMLDLIPRHLGNLRSGDGIPSQESVVDTGRKTLIQDNIWFFNADGTPSVVEGFQSCTFEHPCIGLAQTQIDTINSLSPNANFYLSSGTYNNPNLGSAFSFRNGQNVFGRTSDFSQLATVNDRPLLNDSLFLEGNNNIYNLQIDGHSVRNLETGGALQPFQVGVLTRSFSTGVVNIYNSNIMSNSTTNNVIAVANNSNVSFLNIYNSNMTSSITNLAGSIAVGAANLQSGTMNIYNSSISTSNTDVANNFSLAFGFVNNEVGLVNISNSTISANLVHGGLVAGVLNNNSTEGLGKGTVSITGSTITVNADDAGLAGGVFNQANNPNGISSNVDIDRSTISVTSNNNGGGTAAGVLTSGNGTVDINNSAINAAGNSGSIAGVVVGDPTATANLQNTIISVFTSGTAVGAPIINAGTLNDNGGNQCFQNGAPVPC</sequence>
<evidence type="ECO:0000313" key="2">
    <source>
        <dbReference type="Proteomes" id="UP000010102"/>
    </source>
</evidence>
<dbReference type="Gene3D" id="2.40.160.160">
    <property type="entry name" value="Inverse autotransporter, beta-domain"/>
    <property type="match status" value="1"/>
</dbReference>
<protein>
    <recommendedName>
        <fullName evidence="3">Inverse autotransporter beta-domain domain-containing protein</fullName>
    </recommendedName>
</protein>
<dbReference type="InterPro" id="IPR038177">
    <property type="entry name" value="IAT_beta_sf"/>
</dbReference>
<organism evidence="1 2">
    <name type="scientific">Legionella pneumophila subsp. pneumophila</name>
    <dbReference type="NCBI Taxonomy" id="91891"/>
    <lineage>
        <taxon>Bacteria</taxon>
        <taxon>Pseudomonadati</taxon>
        <taxon>Pseudomonadota</taxon>
        <taxon>Gammaproteobacteria</taxon>
        <taxon>Legionellales</taxon>
        <taxon>Legionellaceae</taxon>
        <taxon>Legionella</taxon>
    </lineage>
</organism>
<proteinExistence type="predicted"/>
<reference evidence="1 2" key="1">
    <citation type="submission" date="2011-07" db="EMBL/GenBank/DDBJ databases">
        <authorList>
            <person name="Genoscope - CEA"/>
        </authorList>
    </citation>
    <scope>NUCLEOTIDE SEQUENCE [LARGE SCALE GENOMIC DNA]</scope>
    <source>
        <strain evidence="2">lorraine</strain>
    </source>
</reference>
<dbReference type="Proteomes" id="UP000010102">
    <property type="component" value="Chromosome"/>
</dbReference>
<dbReference type="EMBL" id="FQ958210">
    <property type="protein sequence ID" value="CCD06460.1"/>
    <property type="molecule type" value="Genomic_DNA"/>
</dbReference>
<dbReference type="AlphaFoldDB" id="A0AAV2UYZ5"/>
<gene>
    <name evidence="1" type="ORF">LPO_2486</name>
</gene>
<dbReference type="KEGG" id="lpo:LPO_2486"/>
<name>A0AAV2UYZ5_LEGPN</name>
<accession>A0AAV2UYZ5</accession>
<evidence type="ECO:0008006" key="3">
    <source>
        <dbReference type="Google" id="ProtNLM"/>
    </source>
</evidence>
<evidence type="ECO:0000313" key="1">
    <source>
        <dbReference type="EMBL" id="CCD06460.1"/>
    </source>
</evidence>